<dbReference type="Proteomes" id="UP000265703">
    <property type="component" value="Unassembled WGS sequence"/>
</dbReference>
<dbReference type="SUPFAM" id="SSF52047">
    <property type="entry name" value="RNI-like"/>
    <property type="match status" value="1"/>
</dbReference>
<comment type="caution">
    <text evidence="1">The sequence shown here is derived from an EMBL/GenBank/DDBJ whole genome shotgun (WGS) entry which is preliminary data.</text>
</comment>
<dbReference type="AlphaFoldDB" id="A0A397SVS3"/>
<gene>
    <name evidence="1" type="ORF">C1645_823809</name>
</gene>
<reference evidence="1 2" key="1">
    <citation type="submission" date="2018-06" db="EMBL/GenBank/DDBJ databases">
        <title>Comparative genomics reveals the genomic features of Rhizophagus irregularis, R. cerebriforme, R. diaphanum and Gigaspora rosea, and their symbiotic lifestyle signature.</title>
        <authorList>
            <person name="Morin E."/>
            <person name="San Clemente H."/>
            <person name="Chen E.C.H."/>
            <person name="De La Providencia I."/>
            <person name="Hainaut M."/>
            <person name="Kuo A."/>
            <person name="Kohler A."/>
            <person name="Murat C."/>
            <person name="Tang N."/>
            <person name="Roy S."/>
            <person name="Loubradou J."/>
            <person name="Henrissat B."/>
            <person name="Grigoriev I.V."/>
            <person name="Corradi N."/>
            <person name="Roux C."/>
            <person name="Martin F.M."/>
        </authorList>
    </citation>
    <scope>NUCLEOTIDE SEQUENCE [LARGE SCALE GENOMIC DNA]</scope>
    <source>
        <strain evidence="1 2">DAOM 227022</strain>
    </source>
</reference>
<dbReference type="OrthoDB" id="2310041at2759"/>
<sequence length="461" mass="54961">MSNFINEDCLRIIFTKLQNDPDSLYSCILVNRFWCRIAVQILWKNPYGYKKISLKKLNNSIFNMLPITSKQYLLKDNIKSSLNINLNKPLFNYISFFSNISLHIIKDTMRGEFRIDKFDEFEQEIYKLIINNCRNLNYFYWNTTKPLYQYPEASTFFFQLHSLGIDFRYVNSVTLFELAKICQNIKDLKLWYYDGDISGLIMFLDVQKDLQSLYLYFMEEVEQSMQLSEVIERKAITLKKFSIEPNIIFLPPKFLPSLKNLRHLELNNLVERIVKRQEWETYLSISSFPNLQSLGTLNLSIYIDCMIIEKSHGNILEIKIFRKEHNYVNHEKLLKTIANHCPKIEKLSVNIEFQNLNEIREILLKCSQLKAINLLVYNVRNYNYDGLLEIFVKFSPITLCEFSLNGKWIFSIDALQSFFESWRNKTPIIFRQNAEYVEKENKIIIKKYYDEGIIKSTNLFM</sequence>
<evidence type="ECO:0000313" key="2">
    <source>
        <dbReference type="Proteomes" id="UP000265703"/>
    </source>
</evidence>
<dbReference type="EMBL" id="QKYT01000191">
    <property type="protein sequence ID" value="RIA90118.1"/>
    <property type="molecule type" value="Genomic_DNA"/>
</dbReference>
<organism evidence="1 2">
    <name type="scientific">Glomus cerebriforme</name>
    <dbReference type="NCBI Taxonomy" id="658196"/>
    <lineage>
        <taxon>Eukaryota</taxon>
        <taxon>Fungi</taxon>
        <taxon>Fungi incertae sedis</taxon>
        <taxon>Mucoromycota</taxon>
        <taxon>Glomeromycotina</taxon>
        <taxon>Glomeromycetes</taxon>
        <taxon>Glomerales</taxon>
        <taxon>Glomeraceae</taxon>
        <taxon>Glomus</taxon>
    </lineage>
</organism>
<name>A0A397SVS3_9GLOM</name>
<dbReference type="InterPro" id="IPR032675">
    <property type="entry name" value="LRR_dom_sf"/>
</dbReference>
<proteinExistence type="predicted"/>
<evidence type="ECO:0000313" key="1">
    <source>
        <dbReference type="EMBL" id="RIA90118.1"/>
    </source>
</evidence>
<keyword evidence="2" id="KW-1185">Reference proteome</keyword>
<protein>
    <recommendedName>
        <fullName evidence="3">F-box domain-containing protein</fullName>
    </recommendedName>
</protein>
<evidence type="ECO:0008006" key="3">
    <source>
        <dbReference type="Google" id="ProtNLM"/>
    </source>
</evidence>
<accession>A0A397SVS3</accession>
<dbReference type="Gene3D" id="3.80.10.10">
    <property type="entry name" value="Ribonuclease Inhibitor"/>
    <property type="match status" value="1"/>
</dbReference>